<comment type="function">
    <text evidence="8">Catalyzes the transfer of a phosphate group to glutamate to form L-glutamate 5-phosphate.</text>
</comment>
<keyword evidence="3 8" id="KW-0641">Proline biosynthesis</keyword>
<feature type="binding site" evidence="8">
    <location>
        <position position="149"/>
    </location>
    <ligand>
        <name>substrate</name>
    </ligand>
</feature>
<proteinExistence type="inferred from homology"/>
<evidence type="ECO:0000259" key="9">
    <source>
        <dbReference type="Pfam" id="PF00696"/>
    </source>
</evidence>
<dbReference type="Proteomes" id="UP000255297">
    <property type="component" value="Unassembled WGS sequence"/>
</dbReference>
<dbReference type="STRING" id="1122170.GCA_000701265_02084"/>
<dbReference type="GO" id="GO:0004349">
    <property type="term" value="F:glutamate 5-kinase activity"/>
    <property type="evidence" value="ECO:0007669"/>
    <property type="project" value="UniProtKB-UniRule"/>
</dbReference>
<dbReference type="FunFam" id="3.40.1160.10:FF:000006">
    <property type="entry name" value="Glutamate 5-kinase"/>
    <property type="match status" value="1"/>
</dbReference>
<dbReference type="InterPro" id="IPR005715">
    <property type="entry name" value="Glu_5kinase/COase_Synthase"/>
</dbReference>
<keyword evidence="12" id="KW-1185">Reference proteome</keyword>
<organism evidence="11 12">
    <name type="scientific">Legionella wadsworthii</name>
    <dbReference type="NCBI Taxonomy" id="28088"/>
    <lineage>
        <taxon>Bacteria</taxon>
        <taxon>Pseudomonadati</taxon>
        <taxon>Pseudomonadota</taxon>
        <taxon>Gammaproteobacteria</taxon>
        <taxon>Legionellales</taxon>
        <taxon>Legionellaceae</taxon>
        <taxon>Legionella</taxon>
    </lineage>
</organism>
<feature type="domain" description="PUA" evidence="10">
    <location>
        <begin position="274"/>
        <end position="340"/>
    </location>
</feature>
<dbReference type="SUPFAM" id="SSF53633">
    <property type="entry name" value="Carbamate kinase-like"/>
    <property type="match status" value="1"/>
</dbReference>
<keyword evidence="6 8" id="KW-0418">Kinase</keyword>
<evidence type="ECO:0000256" key="7">
    <source>
        <dbReference type="ARBA" id="ARBA00022840"/>
    </source>
</evidence>
<evidence type="ECO:0000256" key="8">
    <source>
        <dbReference type="HAMAP-Rule" id="MF_00456"/>
    </source>
</evidence>
<dbReference type="SUPFAM" id="SSF88697">
    <property type="entry name" value="PUA domain-like"/>
    <property type="match status" value="1"/>
</dbReference>
<dbReference type="PRINTS" id="PR00474">
    <property type="entry name" value="GLU5KINASE"/>
</dbReference>
<comment type="caution">
    <text evidence="8">Lacks conserved residue(s) required for the propagation of feature annotation.</text>
</comment>
<dbReference type="HAMAP" id="MF_00456">
    <property type="entry name" value="ProB"/>
    <property type="match status" value="1"/>
</dbReference>
<dbReference type="InterPro" id="IPR036393">
    <property type="entry name" value="AceGlu_kinase-like_sf"/>
</dbReference>
<comment type="similarity">
    <text evidence="8">Belongs to the glutamate 5-kinase family.</text>
</comment>
<dbReference type="EMBL" id="UGPB01000001">
    <property type="protein sequence ID" value="STY28758.1"/>
    <property type="molecule type" value="Genomic_DNA"/>
</dbReference>
<dbReference type="InterPro" id="IPR015947">
    <property type="entry name" value="PUA-like_sf"/>
</dbReference>
<dbReference type="PROSITE" id="PS50890">
    <property type="entry name" value="PUA"/>
    <property type="match status" value="1"/>
</dbReference>
<evidence type="ECO:0000256" key="1">
    <source>
        <dbReference type="ARBA" id="ARBA00022490"/>
    </source>
</evidence>
<evidence type="ECO:0000256" key="3">
    <source>
        <dbReference type="ARBA" id="ARBA00022650"/>
    </source>
</evidence>
<name>A0A378LSC8_9GAMM</name>
<gene>
    <name evidence="8 11" type="primary">proB</name>
    <name evidence="11" type="ORF">NCTC11532_00933</name>
</gene>
<dbReference type="InterPro" id="IPR036974">
    <property type="entry name" value="PUA_sf"/>
</dbReference>
<dbReference type="PANTHER" id="PTHR43654:SF1">
    <property type="entry name" value="ISOPENTENYL PHOSPHATE KINASE"/>
    <property type="match status" value="1"/>
</dbReference>
<comment type="subcellular location">
    <subcellularLocation>
        <location evidence="8">Cytoplasm</location>
    </subcellularLocation>
</comment>
<evidence type="ECO:0000256" key="5">
    <source>
        <dbReference type="ARBA" id="ARBA00022741"/>
    </source>
</evidence>
<keyword evidence="1 8" id="KW-0963">Cytoplasm</keyword>
<dbReference type="GO" id="GO:0005524">
    <property type="term" value="F:ATP binding"/>
    <property type="evidence" value="ECO:0007669"/>
    <property type="project" value="UniProtKB-KW"/>
</dbReference>
<evidence type="ECO:0000256" key="6">
    <source>
        <dbReference type="ARBA" id="ARBA00022777"/>
    </source>
</evidence>
<dbReference type="OrthoDB" id="9804434at2"/>
<evidence type="ECO:0000256" key="4">
    <source>
        <dbReference type="ARBA" id="ARBA00022679"/>
    </source>
</evidence>
<dbReference type="Gene3D" id="2.30.130.10">
    <property type="entry name" value="PUA domain"/>
    <property type="match status" value="1"/>
</dbReference>
<evidence type="ECO:0000259" key="10">
    <source>
        <dbReference type="Pfam" id="PF01472"/>
    </source>
</evidence>
<protein>
    <recommendedName>
        <fullName evidence="8">Glutamate 5-kinase</fullName>
        <ecNumber evidence="8">2.7.2.11</ecNumber>
    </recommendedName>
    <alternativeName>
        <fullName evidence="8">Gamma-glutamyl kinase</fullName>
        <shortName evidence="8">GK</shortName>
    </alternativeName>
</protein>
<dbReference type="Pfam" id="PF00696">
    <property type="entry name" value="AA_kinase"/>
    <property type="match status" value="1"/>
</dbReference>
<dbReference type="Pfam" id="PF01472">
    <property type="entry name" value="PUA"/>
    <property type="match status" value="1"/>
</dbReference>
<sequence>MKIVIKVGTQSILATDGTPFEPIMLSLVEQIVTLQKGNHHVVLVSSGAVASGRKIATQFLGRQYGCSIGEKQVLASLGQYELMHVYASMLKKHHMFASQLLLTKQDFQTRHHYLNISRLLHEIIGQKNILPIINENDSVAIEELMFTDNDELSGLIAAMINADKLIILSNVEGVYTKHPNETGSELVPIISPTHNWPEVSSVKSLHGRGGMISKLGTARKMSHLGITTHIASINQPSVILRILNEENPGTTILPTRKKSNIKRWIAYNEKKSGSITINTRLVDIIKENKRVISILPVGIEKFTGTFKRGDLIEILTPNNEKIGIGLAKYDSVKLNEYLGQSGKPEFIHYDHLHIF</sequence>
<dbReference type="InterPro" id="IPR002478">
    <property type="entry name" value="PUA"/>
</dbReference>
<dbReference type="RefSeq" id="WP_031567792.1">
    <property type="nucleotide sequence ID" value="NZ_CAAAIS010000007.1"/>
</dbReference>
<feature type="binding site" evidence="8">
    <location>
        <position position="6"/>
    </location>
    <ligand>
        <name>ATP</name>
        <dbReference type="ChEBI" id="CHEBI:30616"/>
    </ligand>
</feature>
<dbReference type="InterPro" id="IPR041739">
    <property type="entry name" value="G5K_ProB"/>
</dbReference>
<keyword evidence="5 8" id="KW-0547">Nucleotide-binding</keyword>
<dbReference type="NCBIfam" id="TIGR01027">
    <property type="entry name" value="proB"/>
    <property type="match status" value="1"/>
</dbReference>
<dbReference type="InterPro" id="IPR011529">
    <property type="entry name" value="Glu_5kinase"/>
</dbReference>
<dbReference type="InterPro" id="IPR001048">
    <property type="entry name" value="Asp/Glu/Uridylate_kinase"/>
</dbReference>
<comment type="pathway">
    <text evidence="8">Amino-acid biosynthesis; L-proline biosynthesis; L-glutamate 5-semialdehyde from L-glutamate: step 1/2.</text>
</comment>
<dbReference type="AlphaFoldDB" id="A0A378LSC8"/>
<dbReference type="Gene3D" id="3.40.1160.10">
    <property type="entry name" value="Acetylglutamate kinase-like"/>
    <property type="match status" value="2"/>
</dbReference>
<dbReference type="UniPathway" id="UPA00098">
    <property type="reaction ID" value="UER00359"/>
</dbReference>
<dbReference type="PANTHER" id="PTHR43654">
    <property type="entry name" value="GLUTAMATE 5-KINASE"/>
    <property type="match status" value="1"/>
</dbReference>
<evidence type="ECO:0000256" key="2">
    <source>
        <dbReference type="ARBA" id="ARBA00022605"/>
    </source>
</evidence>
<reference evidence="11 12" key="1">
    <citation type="submission" date="2018-06" db="EMBL/GenBank/DDBJ databases">
        <authorList>
            <consortium name="Pathogen Informatics"/>
            <person name="Doyle S."/>
        </authorList>
    </citation>
    <scope>NUCLEOTIDE SEQUENCE [LARGE SCALE GENOMIC DNA]</scope>
    <source>
        <strain evidence="11 12">NCTC11532</strain>
    </source>
</reference>
<evidence type="ECO:0000313" key="12">
    <source>
        <dbReference type="Proteomes" id="UP000255297"/>
    </source>
</evidence>
<dbReference type="CDD" id="cd21157">
    <property type="entry name" value="PUA_G5K"/>
    <property type="match status" value="1"/>
</dbReference>
<feature type="domain" description="Aspartate/glutamate/uridylate kinase" evidence="9">
    <location>
        <begin position="1"/>
        <end position="232"/>
    </location>
</feature>
<evidence type="ECO:0000313" key="11">
    <source>
        <dbReference type="EMBL" id="STY28758.1"/>
    </source>
</evidence>
<accession>A0A378LSC8</accession>
<dbReference type="PIRSF" id="PIRSF000729">
    <property type="entry name" value="GK"/>
    <property type="match status" value="1"/>
</dbReference>
<dbReference type="CDD" id="cd04242">
    <property type="entry name" value="AAK_G5K_ProB"/>
    <property type="match status" value="1"/>
</dbReference>
<dbReference type="GO" id="GO:0055129">
    <property type="term" value="P:L-proline biosynthetic process"/>
    <property type="evidence" value="ECO:0007669"/>
    <property type="project" value="UniProtKB-UniRule"/>
</dbReference>
<dbReference type="EC" id="2.7.2.11" evidence="8"/>
<feature type="binding site" evidence="8">
    <location>
        <position position="46"/>
    </location>
    <ligand>
        <name>substrate</name>
    </ligand>
</feature>
<feature type="binding site" evidence="8">
    <location>
        <position position="137"/>
    </location>
    <ligand>
        <name>substrate</name>
    </ligand>
</feature>
<keyword evidence="4 8" id="KW-0808">Transferase</keyword>
<dbReference type="InterPro" id="IPR001057">
    <property type="entry name" value="Glu/AcGlu_kinase"/>
</dbReference>
<dbReference type="GO" id="GO:0005829">
    <property type="term" value="C:cytosol"/>
    <property type="evidence" value="ECO:0007669"/>
    <property type="project" value="TreeGrafter"/>
</dbReference>
<keyword evidence="7 8" id="KW-0067">ATP-binding</keyword>
<comment type="catalytic activity">
    <reaction evidence="8">
        <text>L-glutamate + ATP = L-glutamyl 5-phosphate + ADP</text>
        <dbReference type="Rhea" id="RHEA:14877"/>
        <dbReference type="ChEBI" id="CHEBI:29985"/>
        <dbReference type="ChEBI" id="CHEBI:30616"/>
        <dbReference type="ChEBI" id="CHEBI:58274"/>
        <dbReference type="ChEBI" id="CHEBI:456216"/>
        <dbReference type="EC" id="2.7.2.11"/>
    </reaction>
</comment>
<keyword evidence="2 8" id="KW-0028">Amino-acid biosynthesis</keyword>
<dbReference type="GO" id="GO:0003723">
    <property type="term" value="F:RNA binding"/>
    <property type="evidence" value="ECO:0007669"/>
    <property type="project" value="InterPro"/>
</dbReference>